<reference evidence="2 3" key="1">
    <citation type="submission" date="2017-09" db="EMBL/GenBank/DDBJ databases">
        <title>Depth-based differentiation of microbial function through sediment-hosted aquifers and enrichment of novel symbionts in the deep terrestrial subsurface.</title>
        <authorList>
            <person name="Probst A.J."/>
            <person name="Ladd B."/>
            <person name="Jarett J.K."/>
            <person name="Geller-Mcgrath D.E."/>
            <person name="Sieber C.M."/>
            <person name="Emerson J.B."/>
            <person name="Anantharaman K."/>
            <person name="Thomas B.C."/>
            <person name="Malmstrom R."/>
            <person name="Stieglmeier M."/>
            <person name="Klingl A."/>
            <person name="Woyke T."/>
            <person name="Ryan C.M."/>
            <person name="Banfield J.F."/>
        </authorList>
    </citation>
    <scope>NUCLEOTIDE SEQUENCE [LARGE SCALE GENOMIC DNA]</scope>
    <source>
        <strain evidence="2">CG11_big_fil_rev_8_21_14_0_20_40_24</strain>
    </source>
</reference>
<dbReference type="EMBL" id="PCVC01000012">
    <property type="protein sequence ID" value="PIQ67130.1"/>
    <property type="molecule type" value="Genomic_DNA"/>
</dbReference>
<proteinExistence type="predicted"/>
<keyword evidence="1" id="KW-0472">Membrane</keyword>
<organism evidence="2 3">
    <name type="scientific">Candidatus Zambryskibacteria bacterium CG11_big_fil_rev_8_21_14_0_20_40_24</name>
    <dbReference type="NCBI Taxonomy" id="1975116"/>
    <lineage>
        <taxon>Bacteria</taxon>
        <taxon>Candidatus Zambryskiibacteriota</taxon>
    </lineage>
</organism>
<name>A0A2H0K796_9BACT</name>
<keyword evidence="1" id="KW-0812">Transmembrane</keyword>
<evidence type="ECO:0000256" key="1">
    <source>
        <dbReference type="SAM" id="Phobius"/>
    </source>
</evidence>
<dbReference type="AlphaFoldDB" id="A0A2H0K796"/>
<accession>A0A2H0K796</accession>
<feature type="transmembrane region" description="Helical" evidence="1">
    <location>
        <begin position="7"/>
        <end position="29"/>
    </location>
</feature>
<comment type="caution">
    <text evidence="2">The sequence shown here is derived from an EMBL/GenBank/DDBJ whole genome shotgun (WGS) entry which is preliminary data.</text>
</comment>
<keyword evidence="1" id="KW-1133">Transmembrane helix</keyword>
<evidence type="ECO:0000313" key="2">
    <source>
        <dbReference type="EMBL" id="PIQ67130.1"/>
    </source>
</evidence>
<evidence type="ECO:0000313" key="3">
    <source>
        <dbReference type="Proteomes" id="UP000229834"/>
    </source>
</evidence>
<dbReference type="InterPro" id="IPR014509">
    <property type="entry name" value="YjdF-like"/>
</dbReference>
<dbReference type="Proteomes" id="UP000229834">
    <property type="component" value="Unassembled WGS sequence"/>
</dbReference>
<dbReference type="Pfam" id="PF09997">
    <property type="entry name" value="DUF2238"/>
    <property type="match status" value="1"/>
</dbReference>
<protein>
    <submittedName>
        <fullName evidence="2">Uncharacterized protein</fullName>
    </submittedName>
</protein>
<feature type="transmembrane region" description="Helical" evidence="1">
    <location>
        <begin position="68"/>
        <end position="85"/>
    </location>
</feature>
<gene>
    <name evidence="2" type="ORF">COV95_00415</name>
</gene>
<feature type="transmembrane region" description="Helical" evidence="1">
    <location>
        <begin position="35"/>
        <end position="56"/>
    </location>
</feature>
<feature type="transmembrane region" description="Helical" evidence="1">
    <location>
        <begin position="105"/>
        <end position="125"/>
    </location>
</feature>
<sequence>MGKNIFLLPALIISVVVLALHLLALEYFLYWTYGWFDLLIHALAGAMIGFISVWVLSRSKSIFSVKPFKFFLIIFITTSLISISWEIFEFIFGLTFTSLNYVQDTILDIVMTVLGGMTVFLYLVFISKFFLKEKPNVE</sequence>